<keyword evidence="3" id="KW-1185">Reference proteome</keyword>
<reference evidence="2 3" key="1">
    <citation type="submission" date="2021-05" db="EMBL/GenBank/DDBJ databases">
        <title>Comparative genomic studies on the polysaccharide-degrading batcterial strains of the Flammeovirga genus.</title>
        <authorList>
            <person name="Zewei F."/>
            <person name="Zheng Z."/>
            <person name="Yu L."/>
            <person name="Ruyue G."/>
            <person name="Yanhong M."/>
            <person name="Yuanyuan C."/>
            <person name="Jingyan G."/>
            <person name="Wenjun H."/>
        </authorList>
    </citation>
    <scope>NUCLEOTIDE SEQUENCE [LARGE SCALE GENOMIC DNA]</scope>
    <source>
        <strain evidence="2 3">NBRC:100898</strain>
    </source>
</reference>
<sequence>MKKLLFLLLYFSILLPSCEDCGVSSEPKVMITYEDGLNSDNYWKSHYKKVEVLRSGTYDSIPDLDYFPISLVSDTTSFVFTDIENNTDTLTISYERNFYFQSKACGYVLDIEDMKSESQTTFKDVYIEHVYNEYPILYSITVYN</sequence>
<feature type="chain" id="PRO_5043353966" description="Lipoprotein" evidence="1">
    <location>
        <begin position="20"/>
        <end position="144"/>
    </location>
</feature>
<accession>A0AAX1NA44</accession>
<dbReference type="Proteomes" id="UP000678679">
    <property type="component" value="Chromosome 2"/>
</dbReference>
<proteinExistence type="predicted"/>
<dbReference type="KEGG" id="fya:KMW28_26350"/>
<protein>
    <recommendedName>
        <fullName evidence="4">Lipoprotein</fullName>
    </recommendedName>
</protein>
<dbReference type="RefSeq" id="WP_169663881.1">
    <property type="nucleotide sequence ID" value="NZ_CP076133.1"/>
</dbReference>
<evidence type="ECO:0000313" key="3">
    <source>
        <dbReference type="Proteomes" id="UP000678679"/>
    </source>
</evidence>
<feature type="signal peptide" evidence="1">
    <location>
        <begin position="1"/>
        <end position="19"/>
    </location>
</feature>
<name>A0AAX1NA44_9BACT</name>
<evidence type="ECO:0008006" key="4">
    <source>
        <dbReference type="Google" id="ProtNLM"/>
    </source>
</evidence>
<keyword evidence="1" id="KW-0732">Signal</keyword>
<evidence type="ECO:0000256" key="1">
    <source>
        <dbReference type="SAM" id="SignalP"/>
    </source>
</evidence>
<dbReference type="InterPro" id="IPR045607">
    <property type="entry name" value="DUF6452"/>
</dbReference>
<dbReference type="Pfam" id="PF20050">
    <property type="entry name" value="DUF6452"/>
    <property type="match status" value="1"/>
</dbReference>
<gene>
    <name evidence="2" type="ORF">KMW28_26350</name>
</gene>
<evidence type="ECO:0000313" key="2">
    <source>
        <dbReference type="EMBL" id="QWG04419.1"/>
    </source>
</evidence>
<organism evidence="2 3">
    <name type="scientific">Flammeovirga yaeyamensis</name>
    <dbReference type="NCBI Taxonomy" id="367791"/>
    <lineage>
        <taxon>Bacteria</taxon>
        <taxon>Pseudomonadati</taxon>
        <taxon>Bacteroidota</taxon>
        <taxon>Cytophagia</taxon>
        <taxon>Cytophagales</taxon>
        <taxon>Flammeovirgaceae</taxon>
        <taxon>Flammeovirga</taxon>
    </lineage>
</organism>
<dbReference type="AlphaFoldDB" id="A0AAX1NA44"/>
<dbReference type="EMBL" id="CP076133">
    <property type="protein sequence ID" value="QWG04419.1"/>
    <property type="molecule type" value="Genomic_DNA"/>
</dbReference>